<comment type="caution">
    <text evidence="4">The sequence shown here is derived from an EMBL/GenBank/DDBJ whole genome shotgun (WGS) entry which is preliminary data.</text>
</comment>
<sequence length="292" mass="32704">MFKGDSIRGPGMIILQFLRALTIITLLTTTVASWTLIIKVDTSNRFFFFDAASLFFTSNIAVFLVVSELPIAKPYFRRTWPVISDQAGLTWLGFATVLIGCNLLGKLNQSANSVKNLSLPFWRLVLSAGVLAITFGIVNIVCSFLFRDSANGIHAKVVRSDGSLSAPNEDSPSYKEQYSIRSNSLRHDKPKTTFMSFFWKSKDKKGDATYSRPEISAPMSSHAHQQYDVERNAPHSPASYTGTPADEQGWDRSDRRSPIAPEIRRPDTALHPLNTKHARHSSRYSEAHMSRF</sequence>
<evidence type="ECO:0000259" key="3">
    <source>
        <dbReference type="Pfam" id="PF24535"/>
    </source>
</evidence>
<gene>
    <name evidence="4" type="ORF">EDB81DRAFT_323280</name>
</gene>
<evidence type="ECO:0000313" key="4">
    <source>
        <dbReference type="EMBL" id="KAH7160692.1"/>
    </source>
</evidence>
<organism evidence="4 5">
    <name type="scientific">Dactylonectria macrodidyma</name>
    <dbReference type="NCBI Taxonomy" id="307937"/>
    <lineage>
        <taxon>Eukaryota</taxon>
        <taxon>Fungi</taxon>
        <taxon>Dikarya</taxon>
        <taxon>Ascomycota</taxon>
        <taxon>Pezizomycotina</taxon>
        <taxon>Sordariomycetes</taxon>
        <taxon>Hypocreomycetidae</taxon>
        <taxon>Hypocreales</taxon>
        <taxon>Nectriaceae</taxon>
        <taxon>Dactylonectria</taxon>
    </lineage>
</organism>
<accession>A0A9P9FF41</accession>
<keyword evidence="2" id="KW-1133">Transmembrane helix</keyword>
<dbReference type="InterPro" id="IPR056019">
    <property type="entry name" value="DUF7598"/>
</dbReference>
<feature type="transmembrane region" description="Helical" evidence="2">
    <location>
        <begin position="87"/>
        <end position="105"/>
    </location>
</feature>
<reference evidence="4" key="1">
    <citation type="journal article" date="2021" name="Nat. Commun.">
        <title>Genetic determinants of endophytism in the Arabidopsis root mycobiome.</title>
        <authorList>
            <person name="Mesny F."/>
            <person name="Miyauchi S."/>
            <person name="Thiergart T."/>
            <person name="Pickel B."/>
            <person name="Atanasova L."/>
            <person name="Karlsson M."/>
            <person name="Huettel B."/>
            <person name="Barry K.W."/>
            <person name="Haridas S."/>
            <person name="Chen C."/>
            <person name="Bauer D."/>
            <person name="Andreopoulos W."/>
            <person name="Pangilinan J."/>
            <person name="LaButti K."/>
            <person name="Riley R."/>
            <person name="Lipzen A."/>
            <person name="Clum A."/>
            <person name="Drula E."/>
            <person name="Henrissat B."/>
            <person name="Kohler A."/>
            <person name="Grigoriev I.V."/>
            <person name="Martin F.M."/>
            <person name="Hacquard S."/>
        </authorList>
    </citation>
    <scope>NUCLEOTIDE SEQUENCE</scope>
    <source>
        <strain evidence="4">MPI-CAGE-AT-0147</strain>
    </source>
</reference>
<feature type="compositionally biased region" description="Basic and acidic residues" evidence="1">
    <location>
        <begin position="283"/>
        <end position="292"/>
    </location>
</feature>
<proteinExistence type="predicted"/>
<feature type="region of interest" description="Disordered" evidence="1">
    <location>
        <begin position="161"/>
        <end position="182"/>
    </location>
</feature>
<dbReference type="Proteomes" id="UP000738349">
    <property type="component" value="Unassembled WGS sequence"/>
</dbReference>
<evidence type="ECO:0000256" key="1">
    <source>
        <dbReference type="SAM" id="MobiDB-lite"/>
    </source>
</evidence>
<feature type="transmembrane region" description="Helical" evidence="2">
    <location>
        <begin position="125"/>
        <end position="146"/>
    </location>
</feature>
<feature type="transmembrane region" description="Helical" evidence="2">
    <location>
        <begin position="12"/>
        <end position="34"/>
    </location>
</feature>
<protein>
    <recommendedName>
        <fullName evidence="3">DUF7598 domain-containing protein</fullName>
    </recommendedName>
</protein>
<dbReference type="AlphaFoldDB" id="A0A9P9FF41"/>
<feature type="region of interest" description="Disordered" evidence="1">
    <location>
        <begin position="232"/>
        <end position="292"/>
    </location>
</feature>
<dbReference type="Pfam" id="PF24535">
    <property type="entry name" value="DUF7598"/>
    <property type="match status" value="1"/>
</dbReference>
<dbReference type="EMBL" id="JAGMUV010000004">
    <property type="protein sequence ID" value="KAH7160692.1"/>
    <property type="molecule type" value="Genomic_DNA"/>
</dbReference>
<feature type="compositionally biased region" description="Polar residues" evidence="1">
    <location>
        <begin position="162"/>
        <end position="182"/>
    </location>
</feature>
<feature type="transmembrane region" description="Helical" evidence="2">
    <location>
        <begin position="46"/>
        <end position="66"/>
    </location>
</feature>
<name>A0A9P9FF41_9HYPO</name>
<evidence type="ECO:0000313" key="5">
    <source>
        <dbReference type="Proteomes" id="UP000738349"/>
    </source>
</evidence>
<dbReference type="OrthoDB" id="5327148at2759"/>
<keyword evidence="2" id="KW-0812">Transmembrane</keyword>
<feature type="compositionally biased region" description="Basic and acidic residues" evidence="1">
    <location>
        <begin position="249"/>
        <end position="268"/>
    </location>
</feature>
<keyword evidence="5" id="KW-1185">Reference proteome</keyword>
<evidence type="ECO:0000256" key="2">
    <source>
        <dbReference type="SAM" id="Phobius"/>
    </source>
</evidence>
<feature type="domain" description="DUF7598" evidence="3">
    <location>
        <begin position="11"/>
        <end position="144"/>
    </location>
</feature>
<keyword evidence="2" id="KW-0472">Membrane</keyword>